<feature type="transmembrane region" description="Helical" evidence="1">
    <location>
        <begin position="273"/>
        <end position="296"/>
    </location>
</feature>
<protein>
    <submittedName>
        <fullName evidence="2">Gustatory receptor</fullName>
    </submittedName>
</protein>
<evidence type="ECO:0000256" key="1">
    <source>
        <dbReference type="SAM" id="Phobius"/>
    </source>
</evidence>
<reference evidence="2" key="1">
    <citation type="submission" date="2007-09" db="EMBL/GenBank/DDBJ databases">
        <title>Characterization of Tribolium castaneum chemoreceptors.</title>
        <authorList>
            <person name="Abdel-latief M."/>
        </authorList>
    </citation>
    <scope>NUCLEOTIDE SEQUENCE</scope>
    <source>
        <tissue evidence="2">Gustatory organ</tissue>
    </source>
</reference>
<gene>
    <name evidence="2" type="primary">Gr84</name>
</gene>
<proteinExistence type="predicted"/>
<keyword evidence="2" id="KW-0675">Receptor</keyword>
<accession>B8PUM9</accession>
<feature type="transmembrane region" description="Helical" evidence="1">
    <location>
        <begin position="178"/>
        <end position="199"/>
    </location>
</feature>
<feature type="transmembrane region" description="Helical" evidence="1">
    <location>
        <begin position="81"/>
        <end position="102"/>
    </location>
</feature>
<evidence type="ECO:0000313" key="2">
    <source>
        <dbReference type="EMBL" id="ABY40600.1"/>
    </source>
</evidence>
<keyword evidence="1" id="KW-1133">Transmembrane helix</keyword>
<organism evidence="2">
    <name type="scientific">Tribolium castaneum</name>
    <name type="common">Red flour beetle</name>
    <dbReference type="NCBI Taxonomy" id="7070"/>
    <lineage>
        <taxon>Eukaryota</taxon>
        <taxon>Metazoa</taxon>
        <taxon>Ecdysozoa</taxon>
        <taxon>Arthropoda</taxon>
        <taxon>Hexapoda</taxon>
        <taxon>Insecta</taxon>
        <taxon>Pterygota</taxon>
        <taxon>Neoptera</taxon>
        <taxon>Endopterygota</taxon>
        <taxon>Coleoptera</taxon>
        <taxon>Polyphaga</taxon>
        <taxon>Cucujiformia</taxon>
        <taxon>Tenebrionidae</taxon>
        <taxon>Tenebrionidae incertae sedis</taxon>
        <taxon>Tribolium</taxon>
    </lineage>
</organism>
<sequence>MSLAPFKSIYDVLNVTYFFTKITAMAPFTRTKLKTGKYHYVEAPKSKYLIALGVISINVTSMVLFSYNVMTTSDTGPIGTILVVITGANLSAGNAVTILHIAAKSSHIFQIFALIATIDKKMRTMRIRSSFRQLYYFQLSMTSLFVTTWVSNLIYSLFFAKRSLLHLIIEIGAFGINLQNLCIGIMYFCYFSWALAARLKFLRLHLRKARNRSFDTKQFLVDVSDIFLKIQKASNLNAETFLISAPIMYAASNFFLLVGILKFKVLQTDDSKIYALILGVFYASLIFGTVVIIEIVKHMKSTSHKVNEFVMSNFDLVELSELRDTFLLQVLHTELRFRPLGLFDLTFQKLLEGYGHFTNTVMLINHFRDG</sequence>
<dbReference type="EMBL" id="EU170075">
    <property type="protein sequence ID" value="ABY40600.1"/>
    <property type="molecule type" value="Genomic_DNA"/>
</dbReference>
<dbReference type="AlphaFoldDB" id="B8PUM9"/>
<feature type="transmembrane region" description="Helical" evidence="1">
    <location>
        <begin position="241"/>
        <end position="261"/>
    </location>
</feature>
<name>B8PUM9_TRICA</name>
<feature type="transmembrane region" description="Helical" evidence="1">
    <location>
        <begin position="134"/>
        <end position="158"/>
    </location>
</feature>
<keyword evidence="1" id="KW-0812">Transmembrane</keyword>
<feature type="transmembrane region" description="Helical" evidence="1">
    <location>
        <begin position="48"/>
        <end position="69"/>
    </location>
</feature>
<keyword evidence="1" id="KW-0472">Membrane</keyword>